<evidence type="ECO:0000256" key="2">
    <source>
        <dbReference type="ARBA" id="ARBA00023125"/>
    </source>
</evidence>
<dbReference type="AlphaFoldDB" id="A0A9W6RF29"/>
<dbReference type="SMART" id="SM01043">
    <property type="entry name" value="BTAD"/>
    <property type="match status" value="1"/>
</dbReference>
<dbReference type="Gene3D" id="1.10.10.10">
    <property type="entry name" value="Winged helix-like DNA-binding domain superfamily/Winged helix DNA-binding domain"/>
    <property type="match status" value="1"/>
</dbReference>
<dbReference type="Pfam" id="PF00486">
    <property type="entry name" value="Trans_reg_C"/>
    <property type="match status" value="1"/>
</dbReference>
<dbReference type="InterPro" id="IPR005158">
    <property type="entry name" value="BTAD"/>
</dbReference>
<protein>
    <submittedName>
        <fullName evidence="5">SARP family transcriptional regulator</fullName>
    </submittedName>
</protein>
<proteinExistence type="inferred from homology"/>
<evidence type="ECO:0000256" key="3">
    <source>
        <dbReference type="PROSITE-ProRule" id="PRU01091"/>
    </source>
</evidence>
<accession>A0A9W6RF29</accession>
<keyword evidence="2 3" id="KW-0238">DNA-binding</keyword>
<dbReference type="PRINTS" id="PR00364">
    <property type="entry name" value="DISEASERSIST"/>
</dbReference>
<dbReference type="InterPro" id="IPR058852">
    <property type="entry name" value="HTH_77"/>
</dbReference>
<reference evidence="5" key="1">
    <citation type="submission" date="2023-03" db="EMBL/GenBank/DDBJ databases">
        <title>Actinoallomurus iriomotensis NBRC 103681.</title>
        <authorList>
            <person name="Ichikawa N."/>
            <person name="Sato H."/>
            <person name="Tonouchi N."/>
        </authorList>
    </citation>
    <scope>NUCLEOTIDE SEQUENCE</scope>
    <source>
        <strain evidence="5">NBRC 103681</strain>
    </source>
</reference>
<dbReference type="PANTHER" id="PTHR47691:SF3">
    <property type="entry name" value="HTH-TYPE TRANSCRIPTIONAL REGULATOR RV0890C-RELATED"/>
    <property type="match status" value="1"/>
</dbReference>
<organism evidence="5 6">
    <name type="scientific">Actinoallomurus iriomotensis</name>
    <dbReference type="NCBI Taxonomy" id="478107"/>
    <lineage>
        <taxon>Bacteria</taxon>
        <taxon>Bacillati</taxon>
        <taxon>Actinomycetota</taxon>
        <taxon>Actinomycetes</taxon>
        <taxon>Streptosporangiales</taxon>
        <taxon>Thermomonosporaceae</taxon>
        <taxon>Actinoallomurus</taxon>
    </lineage>
</organism>
<feature type="domain" description="OmpR/PhoB-type" evidence="4">
    <location>
        <begin position="1"/>
        <end position="92"/>
    </location>
</feature>
<evidence type="ECO:0000313" key="6">
    <source>
        <dbReference type="Proteomes" id="UP001165135"/>
    </source>
</evidence>
<dbReference type="EMBL" id="BSTJ01000001">
    <property type="protein sequence ID" value="GLY72902.1"/>
    <property type="molecule type" value="Genomic_DNA"/>
</dbReference>
<dbReference type="GO" id="GO:0006355">
    <property type="term" value="P:regulation of DNA-templated transcription"/>
    <property type="evidence" value="ECO:0007669"/>
    <property type="project" value="InterPro"/>
</dbReference>
<dbReference type="PANTHER" id="PTHR47691">
    <property type="entry name" value="REGULATOR-RELATED"/>
    <property type="match status" value="1"/>
</dbReference>
<dbReference type="SUPFAM" id="SSF52540">
    <property type="entry name" value="P-loop containing nucleoside triphosphate hydrolases"/>
    <property type="match status" value="1"/>
</dbReference>
<evidence type="ECO:0000259" key="4">
    <source>
        <dbReference type="PROSITE" id="PS51755"/>
    </source>
</evidence>
<evidence type="ECO:0000256" key="1">
    <source>
        <dbReference type="ARBA" id="ARBA00005820"/>
    </source>
</evidence>
<dbReference type="InterPro" id="IPR027417">
    <property type="entry name" value="P-loop_NTPase"/>
</dbReference>
<dbReference type="InterPro" id="IPR016032">
    <property type="entry name" value="Sig_transdc_resp-reg_C-effctor"/>
</dbReference>
<dbReference type="InterPro" id="IPR036388">
    <property type="entry name" value="WH-like_DNA-bd_sf"/>
</dbReference>
<dbReference type="SUPFAM" id="SSF48452">
    <property type="entry name" value="TPR-like"/>
    <property type="match status" value="2"/>
</dbReference>
<dbReference type="Pfam" id="PF25872">
    <property type="entry name" value="HTH_77"/>
    <property type="match status" value="1"/>
</dbReference>
<feature type="DNA-binding region" description="OmpR/PhoB-type" evidence="3">
    <location>
        <begin position="1"/>
        <end position="92"/>
    </location>
</feature>
<gene>
    <name evidence="5" type="ORF">Airi01_011690</name>
</gene>
<comment type="similarity">
    <text evidence="1">Belongs to the AfsR/DnrI/RedD regulatory family.</text>
</comment>
<comment type="caution">
    <text evidence="5">The sequence shown here is derived from an EMBL/GenBank/DDBJ whole genome shotgun (WGS) entry which is preliminary data.</text>
</comment>
<dbReference type="SMART" id="SM00862">
    <property type="entry name" value="Trans_reg_C"/>
    <property type="match status" value="1"/>
</dbReference>
<dbReference type="Pfam" id="PF03704">
    <property type="entry name" value="BTAD"/>
    <property type="match status" value="1"/>
</dbReference>
<dbReference type="GO" id="GO:0000160">
    <property type="term" value="P:phosphorelay signal transduction system"/>
    <property type="evidence" value="ECO:0007669"/>
    <property type="project" value="InterPro"/>
</dbReference>
<dbReference type="InterPro" id="IPR011990">
    <property type="entry name" value="TPR-like_helical_dom_sf"/>
</dbReference>
<dbReference type="SUPFAM" id="SSF46894">
    <property type="entry name" value="C-terminal effector domain of the bipartite response regulators"/>
    <property type="match status" value="1"/>
</dbReference>
<name>A0A9W6RF29_9ACTN</name>
<sequence length="1017" mass="108321">MRVAMLGPLRVRDGDGRPVEVGGARLRLLLIRLALDPGRVVTADRLADDLWGDGAPADPAGALQTLVARLRRALQGERARLVSHPAGYLLDVAPADVDVLAFERAAADGRAALAAGEHAQAAELLRGGLDLWHGTPLADAAGARFALAPAARLEETRLTMVEDLLAADLARRAPTAIGEIEALAREHPTRERLHARLIHALRAADRRAEALEAYERVRRELADRLGVDPGPELREAHLAALREENRRGVPARATSFVGRETELARVRDLLNTHRLVTITGFGGTGKTRLALEAADAAATSVRLVELGSVADPARVVPAVTAAVGDGDLFGSGADRTPLERLGSMLAGHDLLLVLDNCEHVVDAAARLAEHLLAAAPGVTILATSREPLAIAGEALVPLAPLGLDGPAVALFADRARAVRPGFTADDAVTGICRELDGIPLAIELAAARLRSMTLGQLAERIGDRFGLLERGSRTSLPRHRTLRAVVDWSWDLLDDAERAVLRRLSVFLGGATVEAVTEVCAPATEPLDLLAGLVDKSLLIMAETDQDVRYRMLETVREYAGERLEESGEAERVREAHAAYFLARAETAEPRLRGPGQLAWLARLDAEQGDLDAALGHAIGRGDHGRALRLMAARTWAWLIRGRRREAGEWARAVLAAVGDEPPPGHEPDHAICLLIAPHPDPARVKRALEVTRRSDRPAALAAWTMASGYSDGPETIRARAEEAIERFGAATDPWLRAMADMAYGVVEFEYVAGGARRAEERLRAALDGFTAAGDRWGQAVTLFALGNVLANRGSWPETVRALERAHARAAEVGGAEEIPAPMILLVRLGEARMRAGDRDGARADLERALTAAERGADPIALARVRRALGDLAYAEGDIAEAVSWTRAALAGGCDAPPQFVALLHMSGALAEAALGEHGRADELRARALTLIADTGDDVARASVLEEAAAWCADPADAVAVLAAARKLRGIEDTGDPGVRSLLARCRADLGEEAFAVAWERALADPEAFAAQASARR</sequence>
<evidence type="ECO:0000313" key="5">
    <source>
        <dbReference type="EMBL" id="GLY72902.1"/>
    </source>
</evidence>
<dbReference type="GO" id="GO:0003677">
    <property type="term" value="F:DNA binding"/>
    <property type="evidence" value="ECO:0007669"/>
    <property type="project" value="UniProtKB-UniRule"/>
</dbReference>
<dbReference type="Proteomes" id="UP001165135">
    <property type="component" value="Unassembled WGS sequence"/>
</dbReference>
<dbReference type="PROSITE" id="PS51755">
    <property type="entry name" value="OMPR_PHOB"/>
    <property type="match status" value="1"/>
</dbReference>
<dbReference type="Gene3D" id="1.25.40.10">
    <property type="entry name" value="Tetratricopeptide repeat domain"/>
    <property type="match status" value="2"/>
</dbReference>
<dbReference type="CDD" id="cd15831">
    <property type="entry name" value="BTAD"/>
    <property type="match status" value="1"/>
</dbReference>
<dbReference type="RefSeq" id="WP_285618096.1">
    <property type="nucleotide sequence ID" value="NZ_BSTJ01000001.1"/>
</dbReference>
<dbReference type="InterPro" id="IPR001867">
    <property type="entry name" value="OmpR/PhoB-type_DNA-bd"/>
</dbReference>